<sequence>MSCDIHSHKYHTVFSNINEIDIDQSCKYITDMYNKLEASKHYNEYVFDIYQNQVRKLENICRNLQDVHLIEYNIKKAFKFLKCWTYVNHGRWIVTSIQNNQVTTGPAKHPYKDGPKQEQILIKNIWYLTDDRLYYDNGKWKTTMGRILDQSNDNSSTNIVIT</sequence>
<accession>A0A5J6VKQ2</accession>
<proteinExistence type="predicted"/>
<organism evidence="1">
    <name type="scientific">Megaviridae environmental sample</name>
    <dbReference type="NCBI Taxonomy" id="1737588"/>
    <lineage>
        <taxon>Viruses</taxon>
        <taxon>Varidnaviria</taxon>
        <taxon>Bamfordvirae</taxon>
        <taxon>Nucleocytoviricota</taxon>
        <taxon>Megaviricetes</taxon>
        <taxon>Imitervirales</taxon>
        <taxon>Mimiviridae</taxon>
        <taxon>environmental samples</taxon>
    </lineage>
</organism>
<name>A0A5J6VKQ2_9VIRU</name>
<evidence type="ECO:0000313" key="1">
    <source>
        <dbReference type="EMBL" id="QFG74011.1"/>
    </source>
</evidence>
<dbReference type="EMBL" id="MN448275">
    <property type="protein sequence ID" value="QFG74011.1"/>
    <property type="molecule type" value="Genomic_DNA"/>
</dbReference>
<protein>
    <submittedName>
        <fullName evidence="1">Uncharacterized protein</fullName>
    </submittedName>
</protein>
<reference evidence="1" key="1">
    <citation type="journal article" date="2019" name="Philos. Trans. R. Soc. Lond., B, Biol. Sci.">
        <title>Targeted metagenomic recovery of four divergent viruses reveals shared and distinctive characteristics of giant viruses of marine eukaryotes.</title>
        <authorList>
            <person name="Needham D.M."/>
            <person name="Poirier C."/>
            <person name="Hehenberger E."/>
            <person name="Jimenez V."/>
            <person name="Swalwell J.E."/>
            <person name="Santoro A.E."/>
            <person name="Worden A.Z."/>
        </authorList>
    </citation>
    <scope>NUCLEOTIDE SEQUENCE</scope>
    <source>
        <strain evidence="1">OPacV-662</strain>
    </source>
</reference>